<feature type="region of interest" description="Disordered" evidence="2">
    <location>
        <begin position="255"/>
        <end position="281"/>
    </location>
</feature>
<keyword evidence="1" id="KW-0945">Host-virus interaction</keyword>
<sequence length="1031" mass="115170">MAWRKPPRIAPKGLKRNACPDSGADSSATAAAASAEAAAASASAAASIADRLSKPKHTVEVKARRNPKEVREAALAKAKELKMAKAKAKDALAAGADTPKSRVRTTVTKTTSTADGASETTTVEKVAEGAAAPDARYNKKKTMHPEDARKLACRPIPKKPSRPRPRIKAKTVYPKDVHLLWDEWQRYDEFQEEVKCWKQGLPYLTKREKEDRRFQKFMKKEEEMHEAAWMSGQSNIKPFHLRGPKETPAAIARKERAMKKPKASSTNVKDLPRTPGGKRRYTKKDWAGNMIRYNSVDDPHPEDIALQGGCIPPYVAPPLTKDGMFKKPKQMTPAEREALCKYRKWEEFYFKVQSWENDKKWVGDPQMAELWKIDRIDYTDKGPVSSTSEGRAEARAAEQSRRKLIISGKKPTKAQLELQAALKKRGGQRLTGAARVALESLAKKEAEQAAAEEARAAKVAERQKKFLRRGTRAGPVLGRGKVDVSKARSSIAGLVKAAKAREAAWSPDGNVICPPPAVPCPPQMVQPPVEMSRSPGFIPPECPLPYCLYERYEEKLRNRGLNRRKYRELQKQRDMITKHMVNTGNRGDLTSNQIFRDSTWDAGAPCVPVQVADMGIRPHAPVIAGDSTIFPYRQHDSVCQNYGLPTDYDDEDEELGCEPMPEDWEAEDAPVTPLGARVLRCRGFGPSPPQSRIRPRPLNPAQLAREQFKATGAFADFELEDPEERAFADRCAEFQINKPLVKRRLELEAQVDENLLHPAIYRSNLMGRMRDTMAARRRTARLGARTRDLDVELPDVERIPVARMENIPSPRQWSPQIPCADFLGFDEPNWMPQPAPPTPPLPPPAYTPPPRSPPCVPPASPFQMPARFNPAVGNPYLQVAQRSIASRARDVPFRAQEIADTFARVQAAARGPRPRDFMSGMELEDMQRELAECPMIDEEEEGGGGAGMPMASRFVDYHQCEGPFAGALYHEHSRQPQLGPWHYSPPGEAARDTAEKNCKMAASPARRYSFFVCSPTPPQSRYFVNTRTTSS</sequence>
<feature type="compositionally biased region" description="Polar residues" evidence="2">
    <location>
        <begin position="114"/>
        <end position="123"/>
    </location>
</feature>
<feature type="compositionally biased region" description="Pro residues" evidence="2">
    <location>
        <begin position="831"/>
        <end position="854"/>
    </location>
</feature>
<proteinExistence type="predicted"/>
<evidence type="ECO:0000256" key="2">
    <source>
        <dbReference type="SAM" id="MobiDB-lite"/>
    </source>
</evidence>
<protein>
    <submittedName>
        <fullName evidence="3">Uncharacterized protein</fullName>
    </submittedName>
</protein>
<dbReference type="PANTHER" id="PTHR13037:SF24">
    <property type="entry name" value="POLYCOMB PROTEIN PCL-RELATED"/>
    <property type="match status" value="1"/>
</dbReference>
<feature type="region of interest" description="Disordered" evidence="2">
    <location>
        <begin position="43"/>
        <end position="70"/>
    </location>
</feature>
<evidence type="ECO:0000313" key="4">
    <source>
        <dbReference type="Proteomes" id="UP000466442"/>
    </source>
</evidence>
<feature type="compositionally biased region" description="Basic and acidic residues" evidence="2">
    <location>
        <begin position="51"/>
        <end position="70"/>
    </location>
</feature>
<feature type="compositionally biased region" description="Basic residues" evidence="2">
    <location>
        <begin position="156"/>
        <end position="166"/>
    </location>
</feature>
<comment type="caution">
    <text evidence="3">The sequence shown here is derived from an EMBL/GenBank/DDBJ whole genome shotgun (WGS) entry which is preliminary data.</text>
</comment>
<evidence type="ECO:0000313" key="3">
    <source>
        <dbReference type="EMBL" id="KAF6198205.1"/>
    </source>
</evidence>
<feature type="region of interest" description="Disordered" evidence="2">
    <location>
        <begin position="92"/>
        <end position="166"/>
    </location>
</feature>
<dbReference type="Proteomes" id="UP000466442">
    <property type="component" value="Linkage Group LG16"/>
</dbReference>
<evidence type="ECO:0000256" key="1">
    <source>
        <dbReference type="ARBA" id="ARBA00022581"/>
    </source>
</evidence>
<feature type="region of interest" description="Disordered" evidence="2">
    <location>
        <begin position="829"/>
        <end position="854"/>
    </location>
</feature>
<dbReference type="PANTHER" id="PTHR13037">
    <property type="entry name" value="FORMIN"/>
    <property type="match status" value="1"/>
</dbReference>
<reference evidence="3" key="1">
    <citation type="journal article" date="2021" name="Mol. Ecol. Resour.">
        <title>Apolygus lucorum genome provides insights into omnivorousness and mesophyll feeding.</title>
        <authorList>
            <person name="Liu Y."/>
            <person name="Liu H."/>
            <person name="Wang H."/>
            <person name="Huang T."/>
            <person name="Liu B."/>
            <person name="Yang B."/>
            <person name="Yin L."/>
            <person name="Li B."/>
            <person name="Zhang Y."/>
            <person name="Zhang S."/>
            <person name="Jiang F."/>
            <person name="Zhang X."/>
            <person name="Ren Y."/>
            <person name="Wang B."/>
            <person name="Wang S."/>
            <person name="Lu Y."/>
            <person name="Wu K."/>
            <person name="Fan W."/>
            <person name="Wang G."/>
        </authorList>
    </citation>
    <scope>NUCLEOTIDE SEQUENCE</scope>
    <source>
        <strain evidence="3">12Hb</strain>
    </source>
</reference>
<organism evidence="3 4">
    <name type="scientific">Apolygus lucorum</name>
    <name type="common">Small green plant bug</name>
    <name type="synonym">Lygocoris lucorum</name>
    <dbReference type="NCBI Taxonomy" id="248454"/>
    <lineage>
        <taxon>Eukaryota</taxon>
        <taxon>Metazoa</taxon>
        <taxon>Ecdysozoa</taxon>
        <taxon>Arthropoda</taxon>
        <taxon>Hexapoda</taxon>
        <taxon>Insecta</taxon>
        <taxon>Pterygota</taxon>
        <taxon>Neoptera</taxon>
        <taxon>Paraneoptera</taxon>
        <taxon>Hemiptera</taxon>
        <taxon>Heteroptera</taxon>
        <taxon>Panheteroptera</taxon>
        <taxon>Cimicomorpha</taxon>
        <taxon>Miridae</taxon>
        <taxon>Mirini</taxon>
        <taxon>Apolygus</taxon>
    </lineage>
</organism>
<feature type="region of interest" description="Disordered" evidence="2">
    <location>
        <begin position="1"/>
        <end position="26"/>
    </location>
</feature>
<feature type="compositionally biased region" description="Low complexity" evidence="2">
    <location>
        <begin position="104"/>
        <end position="113"/>
    </location>
</feature>
<gene>
    <name evidence="3" type="ORF">GE061_007952</name>
</gene>
<keyword evidence="4" id="KW-1185">Reference proteome</keyword>
<accession>A0A6A4IRI3</accession>
<name>A0A6A4IRI3_APOLU</name>
<dbReference type="EMBL" id="WIXP02000016">
    <property type="protein sequence ID" value="KAF6198205.1"/>
    <property type="molecule type" value="Genomic_DNA"/>
</dbReference>
<dbReference type="AlphaFoldDB" id="A0A6A4IRI3"/>